<dbReference type="Gene3D" id="2.70.150.10">
    <property type="entry name" value="Calcium-transporting ATPase, cytoplasmic transduction domain A"/>
    <property type="match status" value="1"/>
</dbReference>
<sequence>MSSLTTLQPPAPAGDNKNAPEAAHRVSGGMLDPKQLVASLPDAVRKLHPRVMIKNPVMFVVEVGSVLTTLSAIKDPSIFAWVITAWLWLTVVFANLAEAVAEGRGKAQAETLRRTKSDTVARRLTGWRPGATGAREEEVPAAGLSLGDHVVVEAGQIIPGDGDVVEG</sequence>
<keyword evidence="5" id="KW-0812">Transmembrane</keyword>
<evidence type="ECO:0000259" key="6">
    <source>
        <dbReference type="Pfam" id="PF00122"/>
    </source>
</evidence>
<dbReference type="SUPFAM" id="SSF81653">
    <property type="entry name" value="Calcium ATPase, transduction domain A"/>
    <property type="match status" value="1"/>
</dbReference>
<reference evidence="7 8" key="1">
    <citation type="submission" date="2021-08" db="EMBL/GenBank/DDBJ databases">
        <title>WGS of actinomycetes from Thailand.</title>
        <authorList>
            <person name="Thawai C."/>
        </authorList>
    </citation>
    <scope>NUCLEOTIDE SEQUENCE [LARGE SCALE GENOMIC DNA]</scope>
    <source>
        <strain evidence="7 8">PLK6-54</strain>
    </source>
</reference>
<evidence type="ECO:0000256" key="3">
    <source>
        <dbReference type="ARBA" id="ARBA00022840"/>
    </source>
</evidence>
<dbReference type="InterPro" id="IPR008250">
    <property type="entry name" value="ATPase_P-typ_transduc_dom_A_sf"/>
</dbReference>
<dbReference type="InterPro" id="IPR006391">
    <property type="entry name" value="P-type_ATPase_bsu_IA"/>
</dbReference>
<dbReference type="EMBL" id="JAINZZ010000101">
    <property type="protein sequence ID" value="MBY8883013.1"/>
    <property type="molecule type" value="Genomic_DNA"/>
</dbReference>
<dbReference type="PANTHER" id="PTHR43743:SF1">
    <property type="entry name" value="POTASSIUM-TRANSPORTING ATPASE ATP-BINDING SUBUNIT"/>
    <property type="match status" value="1"/>
</dbReference>
<comment type="caution">
    <text evidence="7">The sequence shown here is derived from an EMBL/GenBank/DDBJ whole genome shotgun (WGS) entry which is preliminary data.</text>
</comment>
<evidence type="ECO:0000256" key="5">
    <source>
        <dbReference type="SAM" id="Phobius"/>
    </source>
</evidence>
<feature type="region of interest" description="Disordered" evidence="4">
    <location>
        <begin position="1"/>
        <end position="24"/>
    </location>
</feature>
<keyword evidence="2" id="KW-0547">Nucleotide-binding</keyword>
<evidence type="ECO:0000256" key="1">
    <source>
        <dbReference type="ARBA" id="ARBA00004141"/>
    </source>
</evidence>
<feature type="transmembrane region" description="Helical" evidence="5">
    <location>
        <begin position="79"/>
        <end position="97"/>
    </location>
</feature>
<keyword evidence="8" id="KW-1185">Reference proteome</keyword>
<keyword evidence="5" id="KW-1133">Transmembrane helix</keyword>
<comment type="subcellular location">
    <subcellularLocation>
        <location evidence="1">Membrane</location>
        <topology evidence="1">Multi-pass membrane protein</topology>
    </subcellularLocation>
</comment>
<accession>A0ABS7QIL7</accession>
<feature type="domain" description="P-type ATPase A" evidence="6">
    <location>
        <begin position="133"/>
        <end position="167"/>
    </location>
</feature>
<name>A0ABS7QIL7_9ACTN</name>
<evidence type="ECO:0000313" key="7">
    <source>
        <dbReference type="EMBL" id="MBY8883013.1"/>
    </source>
</evidence>
<organism evidence="7 8">
    <name type="scientific">Actinacidiphila acidipaludis</name>
    <dbReference type="NCBI Taxonomy" id="2873382"/>
    <lineage>
        <taxon>Bacteria</taxon>
        <taxon>Bacillati</taxon>
        <taxon>Actinomycetota</taxon>
        <taxon>Actinomycetes</taxon>
        <taxon>Kitasatosporales</taxon>
        <taxon>Streptomycetaceae</taxon>
        <taxon>Actinacidiphila</taxon>
    </lineage>
</organism>
<dbReference type="Pfam" id="PF00122">
    <property type="entry name" value="E1-E2_ATPase"/>
    <property type="match status" value="1"/>
</dbReference>
<evidence type="ECO:0000256" key="4">
    <source>
        <dbReference type="SAM" id="MobiDB-lite"/>
    </source>
</evidence>
<feature type="non-terminal residue" evidence="7">
    <location>
        <position position="167"/>
    </location>
</feature>
<evidence type="ECO:0000313" key="8">
    <source>
        <dbReference type="Proteomes" id="UP000778578"/>
    </source>
</evidence>
<dbReference type="Proteomes" id="UP000778578">
    <property type="component" value="Unassembled WGS sequence"/>
</dbReference>
<protein>
    <submittedName>
        <fullName evidence="7">Potassium-transporting ATPase subunit B</fullName>
    </submittedName>
</protein>
<gene>
    <name evidence="7" type="ORF">K7862_36080</name>
</gene>
<evidence type="ECO:0000256" key="2">
    <source>
        <dbReference type="ARBA" id="ARBA00022741"/>
    </source>
</evidence>
<keyword evidence="3" id="KW-0067">ATP-binding</keyword>
<dbReference type="InterPro" id="IPR059000">
    <property type="entry name" value="ATPase_P-type_domA"/>
</dbReference>
<dbReference type="PANTHER" id="PTHR43743">
    <property type="entry name" value="POTASSIUM-TRANSPORTING ATPASE ATP-BINDING SUBUNIT"/>
    <property type="match status" value="1"/>
</dbReference>
<keyword evidence="5" id="KW-0472">Membrane</keyword>
<proteinExistence type="predicted"/>